<dbReference type="PROSITE" id="PS00332">
    <property type="entry name" value="SOD_CU_ZN_2"/>
    <property type="match status" value="1"/>
</dbReference>
<dbReference type="InterPro" id="IPR036423">
    <property type="entry name" value="SOD-like_Cu/Zn_dom_sf"/>
</dbReference>
<keyword evidence="2" id="KW-0479">Metal-binding</keyword>
<feature type="chain" id="PRO_5012713389" description="Superoxide dismutase [Cu-Zn]" evidence="3">
    <location>
        <begin position="26"/>
        <end position="179"/>
    </location>
</feature>
<dbReference type="CDD" id="cd00305">
    <property type="entry name" value="Cu-Zn_Superoxide_Dismutase"/>
    <property type="match status" value="1"/>
</dbReference>
<dbReference type="GO" id="GO:0005507">
    <property type="term" value="F:copper ion binding"/>
    <property type="evidence" value="ECO:0007669"/>
    <property type="project" value="InterPro"/>
</dbReference>
<feature type="domain" description="Superoxide dismutase copper/zinc binding" evidence="4">
    <location>
        <begin position="46"/>
        <end position="178"/>
    </location>
</feature>
<evidence type="ECO:0000259" key="4">
    <source>
        <dbReference type="Pfam" id="PF00080"/>
    </source>
</evidence>
<dbReference type="PANTHER" id="PTHR10003">
    <property type="entry name" value="SUPEROXIDE DISMUTASE CU-ZN -RELATED"/>
    <property type="match status" value="1"/>
</dbReference>
<evidence type="ECO:0000256" key="3">
    <source>
        <dbReference type="SAM" id="SignalP"/>
    </source>
</evidence>
<feature type="signal peptide" evidence="3">
    <location>
        <begin position="1"/>
        <end position="25"/>
    </location>
</feature>
<keyword evidence="3" id="KW-0732">Signal</keyword>
<comment type="similarity">
    <text evidence="1 2">Belongs to the Cu-Zn superoxide dismutase family.</text>
</comment>
<keyword evidence="2" id="KW-0862">Zinc</keyword>
<dbReference type="EMBL" id="FLUQ01000001">
    <property type="protein sequence ID" value="SBV92989.1"/>
    <property type="molecule type" value="Genomic_DNA"/>
</dbReference>
<dbReference type="InterPro" id="IPR001424">
    <property type="entry name" value="SOD_Cu_Zn_dom"/>
</dbReference>
<dbReference type="InterPro" id="IPR018152">
    <property type="entry name" value="SOD_Cu/Zn_BS"/>
</dbReference>
<protein>
    <recommendedName>
        <fullName evidence="2">Superoxide dismutase [Cu-Zn]</fullName>
        <ecNumber evidence="2">1.15.1.1</ecNumber>
    </recommendedName>
</protein>
<comment type="cofactor">
    <cofactor evidence="2">
        <name>Zn(2+)</name>
        <dbReference type="ChEBI" id="CHEBI:29105"/>
    </cofactor>
    <text evidence="2">Binds 1 zinc ion per subunit.</text>
</comment>
<comment type="function">
    <text evidence="2">Destroys radicals which are normally produced within the cells and which are toxic to biological systems.</text>
</comment>
<dbReference type="Gene3D" id="2.60.40.200">
    <property type="entry name" value="Superoxide dismutase, copper/zinc binding domain"/>
    <property type="match status" value="1"/>
</dbReference>
<sequence length="179" mass="18026">MKYLTVLACAALSLTLGFWAASATAADSLTADMFLVDGKGETLRIGTVVFTDTNSGLAIKTDLNGLPPGAHGFHIHEKGSCEPAEKDGKMTPAGAAGGHYDPQKTGKHLGPGGGGHAGDLPALIVAPDGTAKETMDIGGLTTTDIKGRAIMVHAGGDNYSDMPVELGGGGARLACGVIR</sequence>
<reference evidence="5" key="1">
    <citation type="submission" date="2016-04" db="EMBL/GenBank/DDBJ databases">
        <authorList>
            <person name="Evans L.H."/>
            <person name="Alamgir A."/>
            <person name="Owens N."/>
            <person name="Weber N.D."/>
            <person name="Virtaneva K."/>
            <person name="Barbian K."/>
            <person name="Babar A."/>
            <person name="Rosenke K."/>
        </authorList>
    </citation>
    <scope>NUCLEOTIDE SEQUENCE</scope>
    <source>
        <strain evidence="5">86</strain>
    </source>
</reference>
<dbReference type="NCBIfam" id="NF007628">
    <property type="entry name" value="PRK10290.1"/>
    <property type="match status" value="1"/>
</dbReference>
<gene>
    <name evidence="5" type="primary">sodC</name>
    <name evidence="5" type="ORF">KL86DPRO_10455</name>
</gene>
<comment type="catalytic activity">
    <reaction evidence="2">
        <text>2 superoxide + 2 H(+) = H2O2 + O2</text>
        <dbReference type="Rhea" id="RHEA:20696"/>
        <dbReference type="ChEBI" id="CHEBI:15378"/>
        <dbReference type="ChEBI" id="CHEBI:15379"/>
        <dbReference type="ChEBI" id="CHEBI:16240"/>
        <dbReference type="ChEBI" id="CHEBI:18421"/>
        <dbReference type="EC" id="1.15.1.1"/>
    </reaction>
</comment>
<dbReference type="InterPro" id="IPR024134">
    <property type="entry name" value="SOD_Cu/Zn_/chaperone"/>
</dbReference>
<name>A0A212J0M1_9DELT</name>
<evidence type="ECO:0000256" key="2">
    <source>
        <dbReference type="RuleBase" id="RU000393"/>
    </source>
</evidence>
<accession>A0A212J0M1</accession>
<dbReference type="SUPFAM" id="SSF49329">
    <property type="entry name" value="Cu,Zn superoxide dismutase-like"/>
    <property type="match status" value="1"/>
</dbReference>
<dbReference type="EC" id="1.15.1.1" evidence="2"/>
<dbReference type="Pfam" id="PF00080">
    <property type="entry name" value="Sod_Cu"/>
    <property type="match status" value="1"/>
</dbReference>
<keyword evidence="2" id="KW-0186">Copper</keyword>
<keyword evidence="2 5" id="KW-0560">Oxidoreductase</keyword>
<dbReference type="AlphaFoldDB" id="A0A212J0M1"/>
<organism evidence="5">
    <name type="scientific">uncultured delta proteobacterium</name>
    <dbReference type="NCBI Taxonomy" id="34034"/>
    <lineage>
        <taxon>Bacteria</taxon>
        <taxon>Deltaproteobacteria</taxon>
        <taxon>environmental samples</taxon>
    </lineage>
</organism>
<dbReference type="PROSITE" id="PS00087">
    <property type="entry name" value="SOD_CU_ZN_1"/>
    <property type="match status" value="1"/>
</dbReference>
<evidence type="ECO:0000256" key="1">
    <source>
        <dbReference type="ARBA" id="ARBA00010457"/>
    </source>
</evidence>
<comment type="cofactor">
    <cofactor evidence="2">
        <name>Cu cation</name>
        <dbReference type="ChEBI" id="CHEBI:23378"/>
    </cofactor>
    <text evidence="2">Binds 1 copper ion per subunit.</text>
</comment>
<evidence type="ECO:0000313" key="5">
    <source>
        <dbReference type="EMBL" id="SBV92989.1"/>
    </source>
</evidence>
<dbReference type="GO" id="GO:0004784">
    <property type="term" value="F:superoxide dismutase activity"/>
    <property type="evidence" value="ECO:0007669"/>
    <property type="project" value="UniProtKB-EC"/>
</dbReference>
<proteinExistence type="inferred from homology"/>